<dbReference type="RefSeq" id="WP_006982132.1">
    <property type="nucleotide sequence ID" value="NZ_ABVL01000017.1"/>
</dbReference>
<feature type="chain" id="PRO_5002800536" evidence="1">
    <location>
        <begin position="30"/>
        <end position="254"/>
    </location>
</feature>
<dbReference type="PANTHER" id="PTHR12993:SF30">
    <property type="entry name" value="N-ACETYL-ALPHA-D-GLUCOSAMINYL L-MALATE DEACETYLASE 1"/>
    <property type="match status" value="1"/>
</dbReference>
<keyword evidence="3" id="KW-1185">Reference proteome</keyword>
<protein>
    <submittedName>
        <fullName evidence="2">LmbE family protein</fullName>
    </submittedName>
</protein>
<sequence>MNPPSRRTFVKASVLATPLLLAQSPTLIAAAETAKLPLRVVCVGAHPDDPESSCAGTLALYAQAGHKVSIIYLTKGERGIPGKSEDEAAAIRSAEAEAACQIIGAEALFAGQIDGATTIDSARTDEMGKLLSSCRPDIVFTHWPIDAHRDHQAASVLTFRAVQAIKPHPHLYYFEVDTGSESQGFPPNTYVDVSSVLDAKKAALFAHHSQHGEVIWSKHHEPIATWRGREAGVPMAEAFFRLNRGPLAKTLPGT</sequence>
<feature type="signal peptide" evidence="1">
    <location>
        <begin position="1"/>
        <end position="29"/>
    </location>
</feature>
<dbReference type="InParanoid" id="B4D7C1"/>
<dbReference type="PROSITE" id="PS51318">
    <property type="entry name" value="TAT"/>
    <property type="match status" value="1"/>
</dbReference>
<gene>
    <name evidence="2" type="ORF">CfE428DRAFT_4811</name>
</gene>
<dbReference type="InterPro" id="IPR024078">
    <property type="entry name" value="LmbE-like_dom_sf"/>
</dbReference>
<comment type="caution">
    <text evidence="2">The sequence shown here is derived from an EMBL/GenBank/DDBJ whole genome shotgun (WGS) entry which is preliminary data.</text>
</comment>
<dbReference type="GO" id="GO:0016811">
    <property type="term" value="F:hydrolase activity, acting on carbon-nitrogen (but not peptide) bonds, in linear amides"/>
    <property type="evidence" value="ECO:0007669"/>
    <property type="project" value="TreeGrafter"/>
</dbReference>
<dbReference type="Pfam" id="PF02585">
    <property type="entry name" value="PIG-L"/>
    <property type="match status" value="1"/>
</dbReference>
<dbReference type="AlphaFoldDB" id="B4D7C1"/>
<dbReference type="PANTHER" id="PTHR12993">
    <property type="entry name" value="N-ACETYLGLUCOSAMINYL-PHOSPHATIDYLINOSITOL DE-N-ACETYLASE-RELATED"/>
    <property type="match status" value="1"/>
</dbReference>
<dbReference type="InterPro" id="IPR003737">
    <property type="entry name" value="GlcNAc_PI_deacetylase-related"/>
</dbReference>
<dbReference type="EMBL" id="ABVL01000017">
    <property type="protein sequence ID" value="EDY17772.1"/>
    <property type="molecule type" value="Genomic_DNA"/>
</dbReference>
<evidence type="ECO:0000256" key="1">
    <source>
        <dbReference type="SAM" id="SignalP"/>
    </source>
</evidence>
<keyword evidence="1" id="KW-0732">Signal</keyword>
<evidence type="ECO:0000313" key="3">
    <source>
        <dbReference type="Proteomes" id="UP000005824"/>
    </source>
</evidence>
<dbReference type="InterPro" id="IPR006311">
    <property type="entry name" value="TAT_signal"/>
</dbReference>
<dbReference type="eggNOG" id="COG2120">
    <property type="taxonomic scope" value="Bacteria"/>
</dbReference>
<dbReference type="FunCoup" id="B4D7C1">
    <property type="interactions" value="26"/>
</dbReference>
<proteinExistence type="predicted"/>
<organism evidence="2 3">
    <name type="scientific">Chthoniobacter flavus Ellin428</name>
    <dbReference type="NCBI Taxonomy" id="497964"/>
    <lineage>
        <taxon>Bacteria</taxon>
        <taxon>Pseudomonadati</taxon>
        <taxon>Verrucomicrobiota</taxon>
        <taxon>Spartobacteria</taxon>
        <taxon>Chthoniobacterales</taxon>
        <taxon>Chthoniobacteraceae</taxon>
        <taxon>Chthoniobacter</taxon>
    </lineage>
</organism>
<accession>B4D7C1</accession>
<reference evidence="2 3" key="1">
    <citation type="journal article" date="2011" name="J. Bacteriol.">
        <title>Genome sequence of Chthoniobacter flavus Ellin428, an aerobic heterotrophic soil bacterium.</title>
        <authorList>
            <person name="Kant R."/>
            <person name="van Passel M.W."/>
            <person name="Palva A."/>
            <person name="Lucas S."/>
            <person name="Lapidus A."/>
            <person name="Glavina Del Rio T."/>
            <person name="Dalin E."/>
            <person name="Tice H."/>
            <person name="Bruce D."/>
            <person name="Goodwin L."/>
            <person name="Pitluck S."/>
            <person name="Larimer F.W."/>
            <person name="Land M.L."/>
            <person name="Hauser L."/>
            <person name="Sangwan P."/>
            <person name="de Vos W.M."/>
            <person name="Janssen P.H."/>
            <person name="Smidt H."/>
        </authorList>
    </citation>
    <scope>NUCLEOTIDE SEQUENCE [LARGE SCALE GENOMIC DNA]</scope>
    <source>
        <strain evidence="2 3">Ellin428</strain>
    </source>
</reference>
<dbReference type="SUPFAM" id="SSF102588">
    <property type="entry name" value="LmbE-like"/>
    <property type="match status" value="1"/>
</dbReference>
<dbReference type="STRING" id="497964.CfE428DRAFT_4811"/>
<dbReference type="Gene3D" id="3.40.50.10320">
    <property type="entry name" value="LmbE-like"/>
    <property type="match status" value="1"/>
</dbReference>
<name>B4D7C1_9BACT</name>
<dbReference type="Proteomes" id="UP000005824">
    <property type="component" value="Unassembled WGS sequence"/>
</dbReference>
<evidence type="ECO:0000313" key="2">
    <source>
        <dbReference type="EMBL" id="EDY17772.1"/>
    </source>
</evidence>